<feature type="region of interest" description="Disordered" evidence="1">
    <location>
        <begin position="567"/>
        <end position="624"/>
    </location>
</feature>
<gene>
    <name evidence="2" type="ORF">GMOD_00006386</name>
</gene>
<reference evidence="2 3" key="1">
    <citation type="journal article" date="2014" name="PLoS ONE">
        <title>De novo Genome Assembly of the Fungal Plant Pathogen Pyrenophora semeniperda.</title>
        <authorList>
            <person name="Soliai M.M."/>
            <person name="Meyer S.E."/>
            <person name="Udall J.A."/>
            <person name="Elzinga D.E."/>
            <person name="Hermansen R.A."/>
            <person name="Bodily P.M."/>
            <person name="Hart A.A."/>
            <person name="Coleman C.E."/>
        </authorList>
    </citation>
    <scope>NUCLEOTIDE SEQUENCE [LARGE SCALE GENOMIC DNA]</scope>
    <source>
        <strain evidence="2 3">CCB06</strain>
        <tissue evidence="2">Mycelium</tissue>
    </source>
</reference>
<evidence type="ECO:0000313" key="2">
    <source>
        <dbReference type="EMBL" id="RMZ69556.1"/>
    </source>
</evidence>
<feature type="compositionally biased region" description="Basic residues" evidence="1">
    <location>
        <begin position="604"/>
        <end position="613"/>
    </location>
</feature>
<feature type="compositionally biased region" description="Basic and acidic residues" evidence="1">
    <location>
        <begin position="416"/>
        <end position="426"/>
    </location>
</feature>
<protein>
    <submittedName>
        <fullName evidence="2">Mapkkk cascade kinase regulator ste50</fullName>
    </submittedName>
</protein>
<keyword evidence="3" id="KW-1185">Reference proteome</keyword>
<proteinExistence type="predicted"/>
<feature type="compositionally biased region" description="Basic residues" evidence="1">
    <location>
        <begin position="656"/>
        <end position="666"/>
    </location>
</feature>
<dbReference type="GO" id="GO:0016301">
    <property type="term" value="F:kinase activity"/>
    <property type="evidence" value="ECO:0007669"/>
    <property type="project" value="UniProtKB-KW"/>
</dbReference>
<keyword evidence="2" id="KW-0418">Kinase</keyword>
<dbReference type="OrthoDB" id="5431013at2759"/>
<name>A0A3M7M505_9PLEO</name>
<sequence>MVVKKNLDLLSIYREYSCCYPVTMAEVVGLAASIIQIAGAGAQLSIALYNYAISAANADPEIKDIAVDIELTSHVLEDMGKLFETEDAKSIVSKRALQHANNIIKKCENVFDEMSELINKGRKTGKDGQKKLSIIGKIAWPMKHSRVELHRKRLESLKSSLALLLGVLQLAQEQSRGKRDQSAMEREREWVRELHQRHQESLKSLEALETQFRQTGFGREESTASGSSNLSPFPTTGLVVNPKPLVLPPREKGMTSEPNIVTSEISNANDSESSGSESTAVDDEEGHLSLEDLTNAAEHVKKLLRQITLLQQSFDGNRKIRRRVRKMYQRFCHKFESGLHASQTGSFSVQNKPHDSQPVQGNMMPMLWPEAGLDNFDFDSFLPTEAADKEGSEALDFDFNFSETKSLPLEAETQAFREDSDNDKNTQDGWASHVVPDKIRHSDLRQQSGIPHNMELPDGPRQSNQHPAMKAIVKRKTAGRRMGLLRPLSRQQSQEIRRQRLGQPAEPAVTRVLGPPPSTLVPCPPEGKVSGEKTNSSESLPQKALPKDSFQFGDKLEVRRNPDIEVYYRPRTSSTTSRGGALEIEIPDQRPPRATGLLESHSPKLQKRRRKRSHSAEPPQSEIEMNISGWDIVDVLLEEWTVPLHLDQIPKATAKDRRRSKRLKRT</sequence>
<feature type="compositionally biased region" description="Polar residues" evidence="1">
    <location>
        <begin position="223"/>
        <end position="234"/>
    </location>
</feature>
<feature type="compositionally biased region" description="Polar residues" evidence="1">
    <location>
        <begin position="256"/>
        <end position="279"/>
    </location>
</feature>
<dbReference type="InterPro" id="IPR039327">
    <property type="entry name" value="CON7-like"/>
</dbReference>
<feature type="region of interest" description="Disordered" evidence="1">
    <location>
        <begin position="647"/>
        <end position="666"/>
    </location>
</feature>
<keyword evidence="2" id="KW-0808">Transferase</keyword>
<dbReference type="PANTHER" id="PTHR36167">
    <property type="entry name" value="C2H2 FINGER DOMAIN TRANSCRIPTION FACTOR (EUROFUNG)-RELATED"/>
    <property type="match status" value="1"/>
</dbReference>
<dbReference type="AlphaFoldDB" id="A0A3M7M505"/>
<dbReference type="EMBL" id="KE747818">
    <property type="protein sequence ID" value="RMZ69556.1"/>
    <property type="molecule type" value="Genomic_DNA"/>
</dbReference>
<feature type="region of interest" description="Disordered" evidence="1">
    <location>
        <begin position="416"/>
        <end position="437"/>
    </location>
</feature>
<dbReference type="GO" id="GO:0006355">
    <property type="term" value="P:regulation of DNA-templated transcription"/>
    <property type="evidence" value="ECO:0007669"/>
    <property type="project" value="InterPro"/>
</dbReference>
<feature type="region of interest" description="Disordered" evidence="1">
    <location>
        <begin position="488"/>
        <end position="554"/>
    </location>
</feature>
<feature type="region of interest" description="Disordered" evidence="1">
    <location>
        <begin position="216"/>
        <end position="285"/>
    </location>
</feature>
<feature type="compositionally biased region" description="Pro residues" evidence="1">
    <location>
        <begin position="514"/>
        <end position="525"/>
    </location>
</feature>
<organism evidence="2 3">
    <name type="scientific">Pyrenophora seminiperda CCB06</name>
    <dbReference type="NCBI Taxonomy" id="1302712"/>
    <lineage>
        <taxon>Eukaryota</taxon>
        <taxon>Fungi</taxon>
        <taxon>Dikarya</taxon>
        <taxon>Ascomycota</taxon>
        <taxon>Pezizomycotina</taxon>
        <taxon>Dothideomycetes</taxon>
        <taxon>Pleosporomycetidae</taxon>
        <taxon>Pleosporales</taxon>
        <taxon>Pleosporineae</taxon>
        <taxon>Pleosporaceae</taxon>
        <taxon>Pyrenophora</taxon>
    </lineage>
</organism>
<dbReference type="Proteomes" id="UP000265663">
    <property type="component" value="Unassembled WGS sequence"/>
</dbReference>
<evidence type="ECO:0000313" key="3">
    <source>
        <dbReference type="Proteomes" id="UP000265663"/>
    </source>
</evidence>
<accession>A0A3M7M505</accession>
<dbReference type="PANTHER" id="PTHR36167:SF4">
    <property type="entry name" value="FUNGAL N-TERMINAL DOMAIN-CONTAINING PROTEIN"/>
    <property type="match status" value="1"/>
</dbReference>
<evidence type="ECO:0000256" key="1">
    <source>
        <dbReference type="SAM" id="MobiDB-lite"/>
    </source>
</evidence>